<accession>A0A9D7K1W3</accession>
<protein>
    <submittedName>
        <fullName evidence="1">GxxExxY protein</fullName>
    </submittedName>
</protein>
<name>A0A9D7K1W3_9PROT</name>
<sequence>MLLELKAVEAFSPLHLAQTMTYLRLLSMKRGLLLNFNCKLLKDGIKRVSI</sequence>
<gene>
    <name evidence="1" type="ORF">IPL58_07340</name>
</gene>
<dbReference type="NCBIfam" id="TIGR04256">
    <property type="entry name" value="GxxExxY"/>
    <property type="match status" value="1"/>
</dbReference>
<dbReference type="AlphaFoldDB" id="A0A9D7K1W3"/>
<evidence type="ECO:0000313" key="2">
    <source>
        <dbReference type="Proteomes" id="UP000886689"/>
    </source>
</evidence>
<evidence type="ECO:0000313" key="1">
    <source>
        <dbReference type="EMBL" id="MBK8523943.1"/>
    </source>
</evidence>
<reference evidence="1" key="1">
    <citation type="submission" date="2020-10" db="EMBL/GenBank/DDBJ databases">
        <title>Connecting structure to function with the recovery of over 1000 high-quality activated sludge metagenome-assembled genomes encoding full-length rRNA genes using long-read sequencing.</title>
        <authorList>
            <person name="Singleton C.M."/>
            <person name="Petriglieri F."/>
            <person name="Kristensen J.M."/>
            <person name="Kirkegaard R.H."/>
            <person name="Michaelsen T.Y."/>
            <person name="Andersen M.H."/>
            <person name="Karst S.M."/>
            <person name="Dueholm M.S."/>
            <person name="Nielsen P.H."/>
            <person name="Albertsen M."/>
        </authorList>
    </citation>
    <scope>NUCLEOTIDE SEQUENCE</scope>
    <source>
        <strain evidence="1">Hirt_18-Q3-R61-65_BATAC.395</strain>
    </source>
</reference>
<proteinExistence type="predicted"/>
<organism evidence="1 2">
    <name type="scientific">Candidatus Proximibacter danicus</name>
    <dbReference type="NCBI Taxonomy" id="2954365"/>
    <lineage>
        <taxon>Bacteria</taxon>
        <taxon>Pseudomonadati</taxon>
        <taxon>Pseudomonadota</taxon>
        <taxon>Betaproteobacteria</taxon>
        <taxon>Candidatus Proximibacter</taxon>
    </lineage>
</organism>
<comment type="caution">
    <text evidence="1">The sequence shown here is derived from an EMBL/GenBank/DDBJ whole genome shotgun (WGS) entry which is preliminary data.</text>
</comment>
<dbReference type="InterPro" id="IPR026350">
    <property type="entry name" value="GxxExxY"/>
</dbReference>
<dbReference type="Proteomes" id="UP000886689">
    <property type="component" value="Unassembled WGS sequence"/>
</dbReference>
<dbReference type="EMBL" id="JADJUC010000005">
    <property type="protein sequence ID" value="MBK8523943.1"/>
    <property type="molecule type" value="Genomic_DNA"/>
</dbReference>
<dbReference type="Pfam" id="PF13366">
    <property type="entry name" value="PDDEXK_3"/>
    <property type="match status" value="1"/>
</dbReference>